<organism evidence="7 8">
    <name type="scientific">Saccharata proteae CBS 121410</name>
    <dbReference type="NCBI Taxonomy" id="1314787"/>
    <lineage>
        <taxon>Eukaryota</taxon>
        <taxon>Fungi</taxon>
        <taxon>Dikarya</taxon>
        <taxon>Ascomycota</taxon>
        <taxon>Pezizomycotina</taxon>
        <taxon>Dothideomycetes</taxon>
        <taxon>Dothideomycetes incertae sedis</taxon>
        <taxon>Botryosphaeriales</taxon>
        <taxon>Saccharataceae</taxon>
        <taxon>Saccharata</taxon>
    </lineage>
</organism>
<dbReference type="Proteomes" id="UP000799776">
    <property type="component" value="Unassembled WGS sequence"/>
</dbReference>
<evidence type="ECO:0000256" key="6">
    <source>
        <dbReference type="ARBA" id="ARBA00023242"/>
    </source>
</evidence>
<gene>
    <name evidence="7" type="ORF">K490DRAFT_12066</name>
</gene>
<dbReference type="InterPro" id="IPR010997">
    <property type="entry name" value="HRDC-like_sf"/>
</dbReference>
<keyword evidence="6" id="KW-0539">Nucleus</keyword>
<dbReference type="SUPFAM" id="SSF47819">
    <property type="entry name" value="HRDC-like"/>
    <property type="match status" value="1"/>
</dbReference>
<sequence>MKILEKQSSVLTNYEVLKIIQEQEAEYNGTDGTGRARAMPKNFKRILTDVTTELTRPNSPLVPPTKYNPQNITDFYRRTTAAGFELEKAEYLQIVNLRPKTLADLDIICEELDARFDEEKQNELLGIVR</sequence>
<dbReference type="OrthoDB" id="1746530at2759"/>
<evidence type="ECO:0000313" key="8">
    <source>
        <dbReference type="Proteomes" id="UP000799776"/>
    </source>
</evidence>
<keyword evidence="8" id="KW-1185">Reference proteome</keyword>
<name>A0A9P4HV43_9PEZI</name>
<dbReference type="GO" id="GO:0005666">
    <property type="term" value="C:RNA polymerase III complex"/>
    <property type="evidence" value="ECO:0007669"/>
    <property type="project" value="InterPro"/>
</dbReference>
<dbReference type="Gene3D" id="1.20.1250.40">
    <property type="match status" value="1"/>
</dbReference>
<dbReference type="GO" id="GO:0000166">
    <property type="term" value="F:nucleotide binding"/>
    <property type="evidence" value="ECO:0007669"/>
    <property type="project" value="InterPro"/>
</dbReference>
<dbReference type="PANTHER" id="PTHR15561">
    <property type="entry name" value="CALCITONIN GENE-RELATED PEPTIDE-RECEPTOR COMPONENT PROTEIN"/>
    <property type="match status" value="1"/>
</dbReference>
<dbReference type="PANTHER" id="PTHR15561:SF0">
    <property type="entry name" value="DNA-DIRECTED RNA POLYMERASE III SUBUNIT RPC9"/>
    <property type="match status" value="1"/>
</dbReference>
<dbReference type="Pfam" id="PF03874">
    <property type="entry name" value="RNA_pol_Rpb4"/>
    <property type="match status" value="1"/>
</dbReference>
<protein>
    <recommendedName>
        <fullName evidence="3">DNA-directed RNA polymerase III subunit RPC9</fullName>
    </recommendedName>
</protein>
<dbReference type="EMBL" id="ML978726">
    <property type="protein sequence ID" value="KAF2086196.1"/>
    <property type="molecule type" value="Genomic_DNA"/>
</dbReference>
<keyword evidence="4" id="KW-0240">DNA-directed RNA polymerase</keyword>
<keyword evidence="5" id="KW-0804">Transcription</keyword>
<comment type="subcellular location">
    <subcellularLocation>
        <location evidence="1">Nucleus</location>
    </subcellularLocation>
</comment>
<comment type="similarity">
    <text evidence="2">Belongs to the eukaryotic RPC9 RNA polymerase subunit family.</text>
</comment>
<reference evidence="7" key="1">
    <citation type="journal article" date="2020" name="Stud. Mycol.">
        <title>101 Dothideomycetes genomes: a test case for predicting lifestyles and emergence of pathogens.</title>
        <authorList>
            <person name="Haridas S."/>
            <person name="Albert R."/>
            <person name="Binder M."/>
            <person name="Bloem J."/>
            <person name="Labutti K."/>
            <person name="Salamov A."/>
            <person name="Andreopoulos B."/>
            <person name="Baker S."/>
            <person name="Barry K."/>
            <person name="Bills G."/>
            <person name="Bluhm B."/>
            <person name="Cannon C."/>
            <person name="Castanera R."/>
            <person name="Culley D."/>
            <person name="Daum C."/>
            <person name="Ezra D."/>
            <person name="Gonzalez J."/>
            <person name="Henrissat B."/>
            <person name="Kuo A."/>
            <person name="Liang C."/>
            <person name="Lipzen A."/>
            <person name="Lutzoni F."/>
            <person name="Magnuson J."/>
            <person name="Mondo S."/>
            <person name="Nolan M."/>
            <person name="Ohm R."/>
            <person name="Pangilinan J."/>
            <person name="Park H.-J."/>
            <person name="Ramirez L."/>
            <person name="Alfaro M."/>
            <person name="Sun H."/>
            <person name="Tritt A."/>
            <person name="Yoshinaga Y."/>
            <person name="Zwiers L.-H."/>
            <person name="Turgeon B."/>
            <person name="Goodwin S."/>
            <person name="Spatafora J."/>
            <person name="Crous P."/>
            <person name="Grigoriev I."/>
        </authorList>
    </citation>
    <scope>NUCLEOTIDE SEQUENCE</scope>
    <source>
        <strain evidence="7">CBS 121410</strain>
    </source>
</reference>
<comment type="caution">
    <text evidence="7">The sequence shown here is derived from an EMBL/GenBank/DDBJ whole genome shotgun (WGS) entry which is preliminary data.</text>
</comment>
<proteinExistence type="inferred from homology"/>
<dbReference type="AlphaFoldDB" id="A0A9P4HV43"/>
<dbReference type="InterPro" id="IPR038324">
    <property type="entry name" value="Rpb4/RPC9_sf"/>
</dbReference>
<evidence type="ECO:0000256" key="4">
    <source>
        <dbReference type="ARBA" id="ARBA00022478"/>
    </source>
</evidence>
<dbReference type="InterPro" id="IPR005574">
    <property type="entry name" value="Rpb4/RPC9"/>
</dbReference>
<feature type="non-terminal residue" evidence="7">
    <location>
        <position position="129"/>
    </location>
</feature>
<dbReference type="InterPro" id="IPR038846">
    <property type="entry name" value="RPC9"/>
</dbReference>
<evidence type="ECO:0000256" key="5">
    <source>
        <dbReference type="ARBA" id="ARBA00023163"/>
    </source>
</evidence>
<evidence type="ECO:0000313" key="7">
    <source>
        <dbReference type="EMBL" id="KAF2086196.1"/>
    </source>
</evidence>
<dbReference type="GO" id="GO:0006384">
    <property type="term" value="P:transcription initiation at RNA polymerase III promoter"/>
    <property type="evidence" value="ECO:0007669"/>
    <property type="project" value="InterPro"/>
</dbReference>
<evidence type="ECO:0000256" key="1">
    <source>
        <dbReference type="ARBA" id="ARBA00004123"/>
    </source>
</evidence>
<accession>A0A9P4HV43</accession>
<evidence type="ECO:0000256" key="2">
    <source>
        <dbReference type="ARBA" id="ARBA00006898"/>
    </source>
</evidence>
<evidence type="ECO:0000256" key="3">
    <source>
        <dbReference type="ARBA" id="ARBA00016672"/>
    </source>
</evidence>